<sequence>MPWLRRSIGALLLTVLVCAGASAGPAFGDIPAAAGPSATAPPETEPTTTAPVETSTTAPSGPKTTTGPERAGGPVTTEPSPAFVDLTLTVAFDKPEFVADEPVTARARVTNVGTAPANRVTIDSPGNVEDERYWEEIGYYGVRVEPGQTVEATFVGRVTTTEYPASMVVTIRSLDEPDVNPADNVVAISAPVTVVRGTFAGTVYADRNGDATMDAGEALADLRLEVGGRPAGSYTTKTDSAGRFLFRDLPRGNRAFDVQIPIVNVMAEEGYLRVGCSIGVHQGVATTEVAARIIGVVAPKVVGWVAVERSVSWPSTLGGPYPGAPVPNLKIYLKEWHTGAVLARAITNARGGFEFHDVPVGYYDAGVVGPWAIIFGKYLTVRLGDRLESAVTVALLGLPVAAAFGSEVYVQQAALSSEQSRTRHQVDAVLLEGTPGSAGGAAHNMSVTKFDVPATWTLPDGTARRGEVQVTSDVLAGSGVRIWVDDRGARWPRR</sequence>
<gene>
    <name evidence="3" type="ORF">B0I31_102316</name>
</gene>
<keyword evidence="2" id="KW-0732">Signal</keyword>
<keyword evidence="4" id="KW-1185">Reference proteome</keyword>
<feature type="region of interest" description="Disordered" evidence="1">
    <location>
        <begin position="34"/>
        <end position="80"/>
    </location>
</feature>
<name>A0A2P8IFU1_SACCR</name>
<feature type="compositionally biased region" description="Low complexity" evidence="1">
    <location>
        <begin position="34"/>
        <end position="60"/>
    </location>
</feature>
<dbReference type="InterPro" id="IPR039708">
    <property type="entry name" value="MT1774/Rv1733c-like"/>
</dbReference>
<evidence type="ECO:0000313" key="4">
    <source>
        <dbReference type="Proteomes" id="UP000241118"/>
    </source>
</evidence>
<comment type="caution">
    <text evidence="3">The sequence shown here is derived from an EMBL/GenBank/DDBJ whole genome shotgun (WGS) entry which is preliminary data.</text>
</comment>
<feature type="chain" id="PRO_5015164551" description="SdrD B-like protein" evidence="2">
    <location>
        <begin position="29"/>
        <end position="494"/>
    </location>
</feature>
<organism evidence="3 4">
    <name type="scientific">Saccharothrix carnea</name>
    <dbReference type="NCBI Taxonomy" id="1280637"/>
    <lineage>
        <taxon>Bacteria</taxon>
        <taxon>Bacillati</taxon>
        <taxon>Actinomycetota</taxon>
        <taxon>Actinomycetes</taxon>
        <taxon>Pseudonocardiales</taxon>
        <taxon>Pseudonocardiaceae</taxon>
        <taxon>Saccharothrix</taxon>
    </lineage>
</organism>
<dbReference type="AlphaFoldDB" id="A0A2P8IFU1"/>
<dbReference type="Proteomes" id="UP000241118">
    <property type="component" value="Unassembled WGS sequence"/>
</dbReference>
<proteinExistence type="predicted"/>
<protein>
    <recommendedName>
        <fullName evidence="5">SdrD B-like protein</fullName>
    </recommendedName>
</protein>
<dbReference type="EMBL" id="PYAX01000002">
    <property type="protein sequence ID" value="PSL57338.1"/>
    <property type="molecule type" value="Genomic_DNA"/>
</dbReference>
<dbReference type="SUPFAM" id="SSF49478">
    <property type="entry name" value="Cna protein B-type domain"/>
    <property type="match status" value="1"/>
</dbReference>
<reference evidence="3 4" key="1">
    <citation type="submission" date="2018-03" db="EMBL/GenBank/DDBJ databases">
        <title>Genomic Encyclopedia of Type Strains, Phase III (KMG-III): the genomes of soil and plant-associated and newly described type strains.</title>
        <authorList>
            <person name="Whitman W."/>
        </authorList>
    </citation>
    <scope>NUCLEOTIDE SEQUENCE [LARGE SCALE GENOMIC DNA]</scope>
    <source>
        <strain evidence="3 4">CGMCC 4.7097</strain>
    </source>
</reference>
<evidence type="ECO:0000256" key="1">
    <source>
        <dbReference type="SAM" id="MobiDB-lite"/>
    </source>
</evidence>
<evidence type="ECO:0008006" key="5">
    <source>
        <dbReference type="Google" id="ProtNLM"/>
    </source>
</evidence>
<dbReference type="PANTHER" id="PTHR42305">
    <property type="entry name" value="MEMBRANE PROTEIN RV1733C-RELATED"/>
    <property type="match status" value="1"/>
</dbReference>
<evidence type="ECO:0000256" key="2">
    <source>
        <dbReference type="SAM" id="SignalP"/>
    </source>
</evidence>
<feature type="signal peptide" evidence="2">
    <location>
        <begin position="1"/>
        <end position="28"/>
    </location>
</feature>
<dbReference type="PANTHER" id="PTHR42305:SF1">
    <property type="entry name" value="MEMBRANE PROTEIN RV1733C-RELATED"/>
    <property type="match status" value="1"/>
</dbReference>
<dbReference type="InterPro" id="IPR013783">
    <property type="entry name" value="Ig-like_fold"/>
</dbReference>
<accession>A0A2P8IFU1</accession>
<dbReference type="SUPFAM" id="SSF117074">
    <property type="entry name" value="Hypothetical protein PA1324"/>
    <property type="match status" value="1"/>
</dbReference>
<dbReference type="Gene3D" id="2.60.40.10">
    <property type="entry name" value="Immunoglobulins"/>
    <property type="match status" value="2"/>
</dbReference>
<dbReference type="GO" id="GO:0005975">
    <property type="term" value="P:carbohydrate metabolic process"/>
    <property type="evidence" value="ECO:0007669"/>
    <property type="project" value="UniProtKB-ARBA"/>
</dbReference>
<evidence type="ECO:0000313" key="3">
    <source>
        <dbReference type="EMBL" id="PSL57338.1"/>
    </source>
</evidence>